<dbReference type="OrthoDB" id="10263264at2759"/>
<sequence>MAGTAITQAQMAYVGSGSSSVFDASQVNAYRISAVMDRLLGHVRDSIKNDAEFLNLCLSLSRGIDFAVVHYEVPSRAQELPSLLNQVCRRNNDALLQSAVMVLMISVKNACECGWFSNKDSDELINLVKELASNFCGPSNFDTKATCSLSVTSTIMSRFYPKMRMGHKLVFIEPGFDAYVSGFQISKTLKPSPGQRIVSMQSSHVQYLIFRNSSVIV</sequence>
<evidence type="ECO:0000313" key="1">
    <source>
        <dbReference type="EMBL" id="KZV31529.1"/>
    </source>
</evidence>
<dbReference type="AlphaFoldDB" id="A0A2Z7BDN1"/>
<organism evidence="1 2">
    <name type="scientific">Dorcoceras hygrometricum</name>
    <dbReference type="NCBI Taxonomy" id="472368"/>
    <lineage>
        <taxon>Eukaryota</taxon>
        <taxon>Viridiplantae</taxon>
        <taxon>Streptophyta</taxon>
        <taxon>Embryophyta</taxon>
        <taxon>Tracheophyta</taxon>
        <taxon>Spermatophyta</taxon>
        <taxon>Magnoliopsida</taxon>
        <taxon>eudicotyledons</taxon>
        <taxon>Gunneridae</taxon>
        <taxon>Pentapetalae</taxon>
        <taxon>asterids</taxon>
        <taxon>lamiids</taxon>
        <taxon>Lamiales</taxon>
        <taxon>Gesneriaceae</taxon>
        <taxon>Didymocarpoideae</taxon>
        <taxon>Trichosporeae</taxon>
        <taxon>Loxocarpinae</taxon>
        <taxon>Dorcoceras</taxon>
    </lineage>
</organism>
<dbReference type="EMBL" id="KV007465">
    <property type="protein sequence ID" value="KZV31529.1"/>
    <property type="molecule type" value="Genomic_DNA"/>
</dbReference>
<protein>
    <submittedName>
        <fullName evidence="1">Uncharacterized protein</fullName>
    </submittedName>
</protein>
<reference evidence="1 2" key="1">
    <citation type="journal article" date="2015" name="Proc. Natl. Acad. Sci. U.S.A.">
        <title>The resurrection genome of Boea hygrometrica: A blueprint for survival of dehydration.</title>
        <authorList>
            <person name="Xiao L."/>
            <person name="Yang G."/>
            <person name="Zhang L."/>
            <person name="Yang X."/>
            <person name="Zhao S."/>
            <person name="Ji Z."/>
            <person name="Zhou Q."/>
            <person name="Hu M."/>
            <person name="Wang Y."/>
            <person name="Chen M."/>
            <person name="Xu Y."/>
            <person name="Jin H."/>
            <person name="Xiao X."/>
            <person name="Hu G."/>
            <person name="Bao F."/>
            <person name="Hu Y."/>
            <person name="Wan P."/>
            <person name="Li L."/>
            <person name="Deng X."/>
            <person name="Kuang T."/>
            <person name="Xiang C."/>
            <person name="Zhu J.K."/>
            <person name="Oliver M.J."/>
            <person name="He Y."/>
        </authorList>
    </citation>
    <scope>NUCLEOTIDE SEQUENCE [LARGE SCALE GENOMIC DNA]</scope>
    <source>
        <strain evidence="2">cv. XS01</strain>
    </source>
</reference>
<name>A0A2Z7BDN1_9LAMI</name>
<keyword evidence="2" id="KW-1185">Reference proteome</keyword>
<proteinExistence type="predicted"/>
<gene>
    <name evidence="1" type="ORF">F511_07380</name>
</gene>
<evidence type="ECO:0000313" key="2">
    <source>
        <dbReference type="Proteomes" id="UP000250235"/>
    </source>
</evidence>
<accession>A0A2Z7BDN1</accession>
<dbReference type="Proteomes" id="UP000250235">
    <property type="component" value="Unassembled WGS sequence"/>
</dbReference>